<protein>
    <submittedName>
        <fullName evidence="3">DUF2185 domain-containing protein</fullName>
    </submittedName>
</protein>
<feature type="domain" description="DUF2314" evidence="2">
    <location>
        <begin position="32"/>
        <end position="102"/>
    </location>
</feature>
<reference evidence="3" key="1">
    <citation type="submission" date="2022-06" db="EMBL/GenBank/DDBJ databases">
        <authorList>
            <person name="Dietemann V."/>
            <person name="Ory F."/>
            <person name="Dainat B."/>
            <person name="Oberhansli S."/>
        </authorList>
    </citation>
    <scope>NUCLEOTIDE SEQUENCE</scope>
    <source>
        <strain evidence="3">Ena-SAMPLE-TAB-26-04-2022-14:26:32:270-5432</strain>
    </source>
</reference>
<evidence type="ECO:0000313" key="3">
    <source>
        <dbReference type="EMBL" id="CAH8247092.1"/>
    </source>
</evidence>
<organism evidence="3 4">
    <name type="scientific">Paenibacillus melissococcoides</name>
    <dbReference type="NCBI Taxonomy" id="2912268"/>
    <lineage>
        <taxon>Bacteria</taxon>
        <taxon>Bacillati</taxon>
        <taxon>Bacillota</taxon>
        <taxon>Bacilli</taxon>
        <taxon>Bacillales</taxon>
        <taxon>Paenibacillaceae</taxon>
        <taxon>Paenibacillus</taxon>
    </lineage>
</organism>
<comment type="caution">
    <text evidence="3">The sequence shown here is derived from an EMBL/GenBank/DDBJ whole genome shotgun (WGS) entry which is preliminary data.</text>
</comment>
<dbReference type="RefSeq" id="WP_213430888.1">
    <property type="nucleotide sequence ID" value="NZ_AP031286.1"/>
</dbReference>
<keyword evidence="4" id="KW-1185">Reference proteome</keyword>
<feature type="domain" description="Immunity protein Imm33" evidence="1">
    <location>
        <begin position="114"/>
        <end position="199"/>
    </location>
</feature>
<proteinExistence type="predicted"/>
<dbReference type="Pfam" id="PF10077">
    <property type="entry name" value="DUF2314"/>
    <property type="match status" value="1"/>
</dbReference>
<evidence type="ECO:0000313" key="4">
    <source>
        <dbReference type="Proteomes" id="UP001154322"/>
    </source>
</evidence>
<evidence type="ECO:0000259" key="1">
    <source>
        <dbReference type="Pfam" id="PF09951"/>
    </source>
</evidence>
<dbReference type="InterPro" id="IPR018689">
    <property type="entry name" value="Imm33_dom"/>
</dbReference>
<dbReference type="Proteomes" id="UP001154322">
    <property type="component" value="Unassembled WGS sequence"/>
</dbReference>
<sequence length="210" mass="24739">MTWCLDSAVERNKKAPYTFYIPSPAVIEMLQKGDKVKLIFVSTEQEDEYTCERMWVEIAKLEGEYFIGELLNHPVKLTNLELGQTVSFSKEHISDTEYRDPEEHKWDYYFDSKIIVSNDVLEREEFNFLLRDYPRDDEDTGWTVFSGYEDDEYVNDPDNLQVISIGAILNMDDSVLAFIQDEPQCAYDRHQETGKFVKIHDFAWDDYHNG</sequence>
<dbReference type="Pfam" id="PF09951">
    <property type="entry name" value="Imm33"/>
    <property type="match status" value="1"/>
</dbReference>
<dbReference type="PANTHER" id="PTHR38743:SF2">
    <property type="entry name" value="DUF2185 DOMAIN-CONTAINING PROTEIN"/>
    <property type="match status" value="1"/>
</dbReference>
<gene>
    <name evidence="3" type="ORF">WJ0W_004327</name>
</gene>
<dbReference type="InterPro" id="IPR018756">
    <property type="entry name" value="DUF2314"/>
</dbReference>
<accession>A0ABM9G5J3</accession>
<name>A0ABM9G5J3_9BACL</name>
<dbReference type="PANTHER" id="PTHR38743">
    <property type="entry name" value="SIMILAR TO GLYOXYLASE I FAMILY PROTEIN"/>
    <property type="match status" value="1"/>
</dbReference>
<dbReference type="EMBL" id="CALYLO010000006">
    <property type="protein sequence ID" value="CAH8247092.1"/>
    <property type="molecule type" value="Genomic_DNA"/>
</dbReference>
<evidence type="ECO:0000259" key="2">
    <source>
        <dbReference type="Pfam" id="PF10077"/>
    </source>
</evidence>